<dbReference type="RefSeq" id="WP_337703721.1">
    <property type="nucleotide sequence ID" value="NZ_JBBEGM010000005.1"/>
</dbReference>
<evidence type="ECO:0000313" key="2">
    <source>
        <dbReference type="EMBL" id="MEJ2862347.1"/>
    </source>
</evidence>
<dbReference type="Proteomes" id="UP001369736">
    <property type="component" value="Unassembled WGS sequence"/>
</dbReference>
<dbReference type="Gene3D" id="3.40.630.30">
    <property type="match status" value="1"/>
</dbReference>
<dbReference type="EC" id="2.3.1.-" evidence="2"/>
<dbReference type="GO" id="GO:0016746">
    <property type="term" value="F:acyltransferase activity"/>
    <property type="evidence" value="ECO:0007669"/>
    <property type="project" value="UniProtKB-KW"/>
</dbReference>
<accession>A0ABU8M5L1</accession>
<evidence type="ECO:0000259" key="1">
    <source>
        <dbReference type="Pfam" id="PF13480"/>
    </source>
</evidence>
<comment type="caution">
    <text evidence="2">The sequence shown here is derived from an EMBL/GenBank/DDBJ whole genome shotgun (WGS) entry which is preliminary data.</text>
</comment>
<gene>
    <name evidence="2" type="ORF">WCD58_14340</name>
</gene>
<protein>
    <submittedName>
        <fullName evidence="2">GNAT family N-acetyltransferase</fullName>
        <ecNumber evidence="2">2.3.1.-</ecNumber>
    </submittedName>
</protein>
<sequence>MVRPDELGASDLDRWRSFQCSGPTAHPFLAPEFVQAVGRLRRQVRVAVMEDDGGTVGFFPFERGRLGYGTPPAPGLTDAHGLVHAPDAEWDPQELLRACGLSVWEFDHLVDGQKPFERFQVLRVPSPVMDLSGGYAAFRADVRSRSKSFLSELERKGRALGRDHGALTFTLGSADVDDLRRIMAWKSEQYRRTGRSDRFRVPWIRELLESLLTTRTDTFTGTLSVLRAGDTPIAGHFGLRNGAALAGWFPAFDAGFRRYSPGLLHHLMLAEHAAADGVVEIDMGRGAKGYKDCFRSRDLVVAEGRIVRRSPAAAVHWARREPVRRLRNRVLADPRLYRAADRVLKQAASVHTRVVGAAQTR</sequence>
<proteinExistence type="predicted"/>
<reference evidence="2 3" key="1">
    <citation type="submission" date="2024-03" db="EMBL/GenBank/DDBJ databases">
        <title>Actinomycetospora sp. OC33-EN07, a novel actinomycete isolated from wild orchid (Aerides multiflora).</title>
        <authorList>
            <person name="Suriyachadkun C."/>
        </authorList>
    </citation>
    <scope>NUCLEOTIDE SEQUENCE [LARGE SCALE GENOMIC DNA]</scope>
    <source>
        <strain evidence="2 3">OC33-EN07</strain>
    </source>
</reference>
<keyword evidence="2" id="KW-0808">Transferase</keyword>
<name>A0ABU8M5L1_9PSEU</name>
<dbReference type="SUPFAM" id="SSF55729">
    <property type="entry name" value="Acyl-CoA N-acyltransferases (Nat)"/>
    <property type="match status" value="1"/>
</dbReference>
<evidence type="ECO:0000313" key="3">
    <source>
        <dbReference type="Proteomes" id="UP001369736"/>
    </source>
</evidence>
<dbReference type="InterPro" id="IPR016181">
    <property type="entry name" value="Acyl_CoA_acyltransferase"/>
</dbReference>
<keyword evidence="2" id="KW-0012">Acyltransferase</keyword>
<dbReference type="Pfam" id="PF13480">
    <property type="entry name" value="Acetyltransf_6"/>
    <property type="match status" value="1"/>
</dbReference>
<organism evidence="2 3">
    <name type="scientific">Actinomycetospora flava</name>
    <dbReference type="NCBI Taxonomy" id="3129232"/>
    <lineage>
        <taxon>Bacteria</taxon>
        <taxon>Bacillati</taxon>
        <taxon>Actinomycetota</taxon>
        <taxon>Actinomycetes</taxon>
        <taxon>Pseudonocardiales</taxon>
        <taxon>Pseudonocardiaceae</taxon>
        <taxon>Actinomycetospora</taxon>
    </lineage>
</organism>
<keyword evidence="3" id="KW-1185">Reference proteome</keyword>
<feature type="domain" description="BioF2-like acetyltransferase" evidence="1">
    <location>
        <begin position="149"/>
        <end position="291"/>
    </location>
</feature>
<dbReference type="InterPro" id="IPR038740">
    <property type="entry name" value="BioF2-like_GNAT_dom"/>
</dbReference>
<dbReference type="EMBL" id="JBBEGM010000005">
    <property type="protein sequence ID" value="MEJ2862347.1"/>
    <property type="molecule type" value="Genomic_DNA"/>
</dbReference>